<evidence type="ECO:0000313" key="2">
    <source>
        <dbReference type="Proteomes" id="UP000319342"/>
    </source>
</evidence>
<dbReference type="EMBL" id="CP036290">
    <property type="protein sequence ID" value="QDU86279.1"/>
    <property type="molecule type" value="Genomic_DNA"/>
</dbReference>
<dbReference type="AlphaFoldDB" id="A0A518D489"/>
<keyword evidence="2" id="KW-1185">Reference proteome</keyword>
<sequence length="303" mass="34291">MPCADEVWRLQNLDEPDCLHFQSFCDSDGRLNHRDASATRQGTYCVTPSGILLGSANHRDPRRIAELLRTSLAKWNELDPAERLLETDPRETARSIRRAELNYPEDGLVLRVDSRDLPRTWEGAEQPDPDDWRTHAWNFDYAWFRAAEVERLVPAELAIGASWDLPADLVQRLCRLHLTDNVRGQTDHYARDEVRTARITATVTQIEDGVAHLGLEGALHLEIADGSRGLRGTMLGTARLALDAPRTFEAFEAVVVADRWGATRFNQRHDDRDHAPVGFAIHLAGDGPTERIAPTAFWEYGWR</sequence>
<evidence type="ECO:0000313" key="1">
    <source>
        <dbReference type="EMBL" id="QDU86279.1"/>
    </source>
</evidence>
<organism evidence="1 2">
    <name type="scientific">Rohdeia mirabilis</name>
    <dbReference type="NCBI Taxonomy" id="2528008"/>
    <lineage>
        <taxon>Bacteria</taxon>
        <taxon>Pseudomonadati</taxon>
        <taxon>Planctomycetota</taxon>
        <taxon>Planctomycetia</taxon>
        <taxon>Planctomycetia incertae sedis</taxon>
        <taxon>Rohdeia</taxon>
    </lineage>
</organism>
<proteinExistence type="predicted"/>
<dbReference type="RefSeq" id="WP_145191220.1">
    <property type="nucleotide sequence ID" value="NZ_CP036290.1"/>
</dbReference>
<name>A0A518D489_9BACT</name>
<reference evidence="1 2" key="1">
    <citation type="submission" date="2019-02" db="EMBL/GenBank/DDBJ databases">
        <title>Deep-cultivation of Planctomycetes and their phenomic and genomic characterization uncovers novel biology.</title>
        <authorList>
            <person name="Wiegand S."/>
            <person name="Jogler M."/>
            <person name="Boedeker C."/>
            <person name="Pinto D."/>
            <person name="Vollmers J."/>
            <person name="Rivas-Marin E."/>
            <person name="Kohn T."/>
            <person name="Peeters S.H."/>
            <person name="Heuer A."/>
            <person name="Rast P."/>
            <person name="Oberbeckmann S."/>
            <person name="Bunk B."/>
            <person name="Jeske O."/>
            <person name="Meyerdierks A."/>
            <person name="Storesund J.E."/>
            <person name="Kallscheuer N."/>
            <person name="Luecker S."/>
            <person name="Lage O.M."/>
            <person name="Pohl T."/>
            <person name="Merkel B.J."/>
            <person name="Hornburger P."/>
            <person name="Mueller R.-W."/>
            <person name="Bruemmer F."/>
            <person name="Labrenz M."/>
            <person name="Spormann A.M."/>
            <person name="Op den Camp H."/>
            <person name="Overmann J."/>
            <person name="Amann R."/>
            <person name="Jetten M.S.M."/>
            <person name="Mascher T."/>
            <person name="Medema M.H."/>
            <person name="Devos D.P."/>
            <person name="Kaster A.-K."/>
            <person name="Ovreas L."/>
            <person name="Rohde M."/>
            <person name="Galperin M.Y."/>
            <person name="Jogler C."/>
        </authorList>
    </citation>
    <scope>NUCLEOTIDE SEQUENCE [LARGE SCALE GENOMIC DNA]</scope>
    <source>
        <strain evidence="1 2">Pla163</strain>
    </source>
</reference>
<protein>
    <submittedName>
        <fullName evidence="1">Uncharacterized protein</fullName>
    </submittedName>
</protein>
<dbReference type="OrthoDB" id="263974at2"/>
<accession>A0A518D489</accession>
<dbReference type="Proteomes" id="UP000319342">
    <property type="component" value="Chromosome"/>
</dbReference>
<gene>
    <name evidence="1" type="ORF">Pla163_34300</name>
</gene>